<dbReference type="InterPro" id="IPR036188">
    <property type="entry name" value="FAD/NAD-bd_sf"/>
</dbReference>
<reference evidence="9" key="1">
    <citation type="submission" date="2016-10" db="EMBL/GenBank/DDBJ databases">
        <authorList>
            <person name="Varghese N."/>
            <person name="Submissions S."/>
        </authorList>
    </citation>
    <scope>NUCLEOTIDE SEQUENCE [LARGE SCALE GENOMIC DNA]</scope>
    <source>
        <strain evidence="9">CGMCC 1.6854</strain>
    </source>
</reference>
<evidence type="ECO:0000256" key="6">
    <source>
        <dbReference type="ARBA" id="ARBA00023002"/>
    </source>
</evidence>
<evidence type="ECO:0000256" key="1">
    <source>
        <dbReference type="ARBA" id="ARBA00001974"/>
    </source>
</evidence>
<dbReference type="RefSeq" id="WP_090233878.1">
    <property type="nucleotide sequence ID" value="NZ_FNHW01000001.1"/>
</dbReference>
<dbReference type="InterPro" id="IPR023753">
    <property type="entry name" value="FAD/NAD-binding_dom"/>
</dbReference>
<dbReference type="GO" id="GO:0048038">
    <property type="term" value="F:quinone binding"/>
    <property type="evidence" value="ECO:0007669"/>
    <property type="project" value="UniProtKB-KW"/>
</dbReference>
<gene>
    <name evidence="8" type="ORF">SAMN04488137_1694</name>
</gene>
<protein>
    <submittedName>
        <fullName evidence="8">Sulfide:quinone oxidoreductase</fullName>
    </submittedName>
</protein>
<dbReference type="PANTHER" id="PTHR10632">
    <property type="entry name" value="SULFIDE:QUINONE OXIDOREDUCTASE"/>
    <property type="match status" value="1"/>
</dbReference>
<evidence type="ECO:0000256" key="3">
    <source>
        <dbReference type="ARBA" id="ARBA00022719"/>
    </source>
</evidence>
<dbReference type="GO" id="GO:0070224">
    <property type="term" value="F:sulfide:quinone oxidoreductase activity"/>
    <property type="evidence" value="ECO:0007669"/>
    <property type="project" value="TreeGrafter"/>
</dbReference>
<keyword evidence="6" id="KW-0560">Oxidoreductase</keyword>
<dbReference type="Pfam" id="PF07992">
    <property type="entry name" value="Pyr_redox_2"/>
    <property type="match status" value="1"/>
</dbReference>
<keyword evidence="4" id="KW-0274">FAD</keyword>
<evidence type="ECO:0000313" key="9">
    <source>
        <dbReference type="Proteomes" id="UP000199544"/>
    </source>
</evidence>
<dbReference type="PANTHER" id="PTHR10632:SF2">
    <property type="entry name" value="SULFIDE:QUINONE OXIDOREDUCTASE, MITOCHONDRIAL"/>
    <property type="match status" value="1"/>
</dbReference>
<keyword evidence="9" id="KW-1185">Reference proteome</keyword>
<evidence type="ECO:0000313" key="8">
    <source>
        <dbReference type="EMBL" id="SDM73660.1"/>
    </source>
</evidence>
<evidence type="ECO:0000256" key="2">
    <source>
        <dbReference type="ARBA" id="ARBA00022630"/>
    </source>
</evidence>
<name>A0A1G9VNH4_9BACL</name>
<feature type="domain" description="FAD/NAD(P)-binding" evidence="7">
    <location>
        <begin position="5"/>
        <end position="125"/>
    </location>
</feature>
<evidence type="ECO:0000259" key="7">
    <source>
        <dbReference type="Pfam" id="PF07992"/>
    </source>
</evidence>
<keyword evidence="5" id="KW-0809">Transit peptide</keyword>
<comment type="cofactor">
    <cofactor evidence="1">
        <name>FAD</name>
        <dbReference type="ChEBI" id="CHEBI:57692"/>
    </cofactor>
</comment>
<dbReference type="GO" id="GO:0071949">
    <property type="term" value="F:FAD binding"/>
    <property type="evidence" value="ECO:0007669"/>
    <property type="project" value="TreeGrafter"/>
</dbReference>
<dbReference type="AlphaFoldDB" id="A0A1G9VNH4"/>
<keyword evidence="2" id="KW-0285">Flavoprotein</keyword>
<dbReference type="EMBL" id="FNHW01000001">
    <property type="protein sequence ID" value="SDM73660.1"/>
    <property type="molecule type" value="Genomic_DNA"/>
</dbReference>
<dbReference type="OrthoDB" id="9805710at2"/>
<proteinExistence type="predicted"/>
<dbReference type="FunFam" id="3.50.50.60:FF:000034">
    <property type="entry name" value="sulfide:quinone oxidoreductase, mitochondrial"/>
    <property type="match status" value="1"/>
</dbReference>
<dbReference type="Proteomes" id="UP000199544">
    <property type="component" value="Unassembled WGS sequence"/>
</dbReference>
<dbReference type="GO" id="GO:0070221">
    <property type="term" value="P:sulfide oxidation, using sulfide:quinone oxidoreductase"/>
    <property type="evidence" value="ECO:0007669"/>
    <property type="project" value="TreeGrafter"/>
</dbReference>
<dbReference type="Gene3D" id="3.50.50.60">
    <property type="entry name" value="FAD/NAD(P)-binding domain"/>
    <property type="match status" value="2"/>
</dbReference>
<dbReference type="STRING" id="459525.SAMN04488137_1694"/>
<dbReference type="InterPro" id="IPR015904">
    <property type="entry name" value="Sulphide_quinone_reductase"/>
</dbReference>
<evidence type="ECO:0000256" key="5">
    <source>
        <dbReference type="ARBA" id="ARBA00022946"/>
    </source>
</evidence>
<sequence length="397" mass="44899">MRTQYKVIVVGAGSGGISIVARLLRMEPALQGDIAIIDPAEKHYYQPLWTLAGAGVTKKEVTEKQMSTVIPKGAEWLREAVEAFYPEDNIISTSSGKKIGYDYLVAAAGIEINWDGVKGLKETLGQNGVCSNYSYEHVNYTWEMIRSFKGGNAVFTHPSTPVKCGGAPQKIMYLAEDYFERSGVRKYSEVIFGTANPAIFDVEKYRIALEEVIERKDIKVKYKRDLIEIRPDQREAVFKSLETGQDEVIRYDMLHVTPPMRAPAFIRKSKLADEKGWVDVNKHTLQHNRYDNIFALGDNSSLPTSKTGAAIRKQAPLAARNLVSVIQGKAPFLNYDGYTSCPLVTGYNKLILAEFDYNKKPLETMPFNQAKERYSMYFLKRNFLPLMYWHGMLKGIM</sequence>
<organism evidence="8 9">
    <name type="scientific">Fictibacillus solisalsi</name>
    <dbReference type="NCBI Taxonomy" id="459525"/>
    <lineage>
        <taxon>Bacteria</taxon>
        <taxon>Bacillati</taxon>
        <taxon>Bacillota</taxon>
        <taxon>Bacilli</taxon>
        <taxon>Bacillales</taxon>
        <taxon>Fictibacillaceae</taxon>
        <taxon>Fictibacillus</taxon>
    </lineage>
</organism>
<evidence type="ECO:0000256" key="4">
    <source>
        <dbReference type="ARBA" id="ARBA00022827"/>
    </source>
</evidence>
<dbReference type="SUPFAM" id="SSF51905">
    <property type="entry name" value="FAD/NAD(P)-binding domain"/>
    <property type="match status" value="1"/>
</dbReference>
<keyword evidence="3" id="KW-0874">Quinone</keyword>
<accession>A0A1G9VNH4</accession>